<keyword evidence="5" id="KW-1185">Reference proteome</keyword>
<feature type="transmembrane region" description="Helical" evidence="1">
    <location>
        <begin position="795"/>
        <end position="815"/>
    </location>
</feature>
<name>A0A653PPL5_9FLAO</name>
<feature type="transmembrane region" description="Helical" evidence="1">
    <location>
        <begin position="739"/>
        <end position="757"/>
    </location>
</feature>
<evidence type="ECO:0000313" key="4">
    <source>
        <dbReference type="EMBL" id="VXB31895.1"/>
    </source>
</evidence>
<reference evidence="4 5" key="1">
    <citation type="submission" date="2019-10" db="EMBL/GenBank/DDBJ databases">
        <authorList>
            <person name="Karimi E."/>
        </authorList>
    </citation>
    <scope>NUCLEOTIDE SEQUENCE [LARGE SCALE GENOMIC DNA]</scope>
    <source>
        <strain evidence="4">Maribacter sp. 151</strain>
    </source>
</reference>
<keyword evidence="1" id="KW-1133">Transmembrane helix</keyword>
<feature type="signal peptide" evidence="2">
    <location>
        <begin position="1"/>
        <end position="21"/>
    </location>
</feature>
<evidence type="ECO:0000256" key="2">
    <source>
        <dbReference type="SAM" id="SignalP"/>
    </source>
</evidence>
<proteinExistence type="predicted"/>
<evidence type="ECO:0000313" key="5">
    <source>
        <dbReference type="Proteomes" id="UP000430202"/>
    </source>
</evidence>
<gene>
    <name evidence="4" type="ORF">MARI151_20316</name>
</gene>
<feature type="transmembrane region" description="Helical" evidence="1">
    <location>
        <begin position="684"/>
        <end position="707"/>
    </location>
</feature>
<dbReference type="EMBL" id="CABWLR010000002">
    <property type="protein sequence ID" value="VXB31895.1"/>
    <property type="molecule type" value="Genomic_DNA"/>
</dbReference>
<dbReference type="Pfam" id="PF10754">
    <property type="entry name" value="DUF2569"/>
    <property type="match status" value="1"/>
</dbReference>
<dbReference type="AlphaFoldDB" id="A0A653PPL5"/>
<dbReference type="InterPro" id="IPR019690">
    <property type="entry name" value="DUF2569"/>
</dbReference>
<protein>
    <recommendedName>
        <fullName evidence="3">DUF3857 domain-containing protein</fullName>
    </recommendedName>
</protein>
<keyword evidence="1" id="KW-0812">Transmembrane</keyword>
<organism evidence="4 5">
    <name type="scientific">Maribacter litoralis</name>
    <dbReference type="NCBI Taxonomy" id="2059726"/>
    <lineage>
        <taxon>Bacteria</taxon>
        <taxon>Pseudomonadati</taxon>
        <taxon>Bacteroidota</taxon>
        <taxon>Flavobacteriia</taxon>
        <taxon>Flavobacteriales</taxon>
        <taxon>Flavobacteriaceae</taxon>
        <taxon>Maribacter</taxon>
    </lineage>
</organism>
<sequence>MLMRFYTFLFIQLLFVISTNAQNIKKTSLPNWVTPITYEEEKNPNNEGAYKYLVLDYQDNIIQKEQYVHYAVKILNNEGIQEMSDINAIFDPAFQTIAFHKVQVVRNGDIINKLQNAAINTFQRETNLERSLYDGSLTAVINLSDIRVGDIVEYAYTLKGFNPINKGNYANLVYEEYTIPINKIYSKVLTDRNQPIFYRLLNGANEPKIENTSFGTEYSWENNSNEFVSYDSNTPYWYNVQKRISISTFDSWKDVSNLLTPHYQKPKKPLKLPITIDENLDSKQDVIVKLIRFVQDDVRYLGFEAGVDAFKPHNPHDVLNRRYGDCKDKSMLLSTLLQQQGVDAYPILVDSGSNEHLDEYAPSHFIFDHCIVYFEHNKKEYFVDPTIANQGGDLYRLYTPNYKFGLVLKEGSNELKKIPTSTTPRINIVEDITLDSIGGNAKFEVKTEYFGSKADEIRSYFKNNTEQNINKEYLGFYSNLYPNISSIGKVTVLDDSRPYENIVTTNEYYSIENLWNTIEEEETIYFDTNSLVLDGLISYNNSLKRNMPYNAGIPFSFTQVTRILMPEPWFINLKDIELDNDFYSFKKSIDVNGNMVTIHYSYELKTDVIPANETETFLKGLDSVREDIGTQLTYTYNASTSDISWLSIIIAISAIAISIFFALKIFKNFNPSKDDIATLPAQQFGGWLILPIIGLVLTPFYIIVQIFDTGYFDRSIWEGFEYSGYDNVGFLKLYLGMELFYNFAFLVFVILTIILLFKKRTSTPKMMMIFYGCNLGIILLESFLLNQFGIPDPTVVSDIFRAAISTAIWIPYFLYSDRVKRTFVTTYEHSESITEESFIKNTVQ</sequence>
<accession>A0A653PPL5</accession>
<dbReference type="InterPro" id="IPR024618">
    <property type="entry name" value="DUF3857"/>
</dbReference>
<keyword evidence="1" id="KW-0472">Membrane</keyword>
<dbReference type="Proteomes" id="UP000430202">
    <property type="component" value="Unassembled WGS sequence"/>
</dbReference>
<dbReference type="Gene3D" id="3.10.620.30">
    <property type="match status" value="1"/>
</dbReference>
<feature type="chain" id="PRO_5024990064" description="DUF3857 domain-containing protein" evidence="2">
    <location>
        <begin position="22"/>
        <end position="844"/>
    </location>
</feature>
<keyword evidence="2" id="KW-0732">Signal</keyword>
<dbReference type="Pfam" id="PF12969">
    <property type="entry name" value="DUF3857"/>
    <property type="match status" value="1"/>
</dbReference>
<evidence type="ECO:0000256" key="1">
    <source>
        <dbReference type="SAM" id="Phobius"/>
    </source>
</evidence>
<evidence type="ECO:0000259" key="3">
    <source>
        <dbReference type="Pfam" id="PF12969"/>
    </source>
</evidence>
<feature type="transmembrane region" description="Helical" evidence="1">
    <location>
        <begin position="643"/>
        <end position="663"/>
    </location>
</feature>
<feature type="domain" description="DUF3857" evidence="3">
    <location>
        <begin position="64"/>
        <end position="222"/>
    </location>
</feature>
<dbReference type="InterPro" id="IPR038765">
    <property type="entry name" value="Papain-like_cys_pep_sf"/>
</dbReference>
<dbReference type="Gene3D" id="2.60.40.3140">
    <property type="match status" value="1"/>
</dbReference>
<dbReference type="SUPFAM" id="SSF54001">
    <property type="entry name" value="Cysteine proteinases"/>
    <property type="match status" value="1"/>
</dbReference>
<feature type="transmembrane region" description="Helical" evidence="1">
    <location>
        <begin position="769"/>
        <end position="789"/>
    </location>
</feature>